<dbReference type="PANTHER" id="PTHR43481">
    <property type="entry name" value="FRUCTOSE-1-PHOSPHATE PHOSPHATASE"/>
    <property type="match status" value="1"/>
</dbReference>
<dbReference type="Gene3D" id="3.40.50.1000">
    <property type="entry name" value="HAD superfamily/HAD-like"/>
    <property type="match status" value="1"/>
</dbReference>
<dbReference type="SFLD" id="SFLDS00003">
    <property type="entry name" value="Haloacid_Dehalogenase"/>
    <property type="match status" value="1"/>
</dbReference>
<comment type="caution">
    <text evidence="1">The sequence shown here is derived from an EMBL/GenBank/DDBJ whole genome shotgun (WGS) entry which is preliminary data.</text>
</comment>
<accession>A0A2U2HJ48</accession>
<dbReference type="SFLD" id="SFLDG01129">
    <property type="entry name" value="C1.5:_HAD__Beta-PGM__Phosphata"/>
    <property type="match status" value="1"/>
</dbReference>
<reference evidence="1 2" key="1">
    <citation type="submission" date="2018-04" db="EMBL/GenBank/DDBJ databases">
        <title>Massilia violaceinigra sp. nov., a novel purple-pigmented bacterium isolated from Tianshan glacier, Xinjiang, China.</title>
        <authorList>
            <person name="Wang H."/>
        </authorList>
    </citation>
    <scope>NUCLEOTIDE SEQUENCE [LARGE SCALE GENOMIC DNA]</scope>
    <source>
        <strain evidence="1 2">B448-2</strain>
    </source>
</reference>
<dbReference type="InterPro" id="IPR036412">
    <property type="entry name" value="HAD-like_sf"/>
</dbReference>
<dbReference type="EMBL" id="PXWF02000238">
    <property type="protein sequence ID" value="PWF46864.1"/>
    <property type="molecule type" value="Genomic_DNA"/>
</dbReference>
<dbReference type="Pfam" id="PF00702">
    <property type="entry name" value="Hydrolase"/>
    <property type="match status" value="1"/>
</dbReference>
<dbReference type="InterPro" id="IPR023214">
    <property type="entry name" value="HAD_sf"/>
</dbReference>
<gene>
    <name evidence="1" type="ORF">C7C56_014975</name>
</gene>
<proteinExistence type="predicted"/>
<dbReference type="CDD" id="cd07505">
    <property type="entry name" value="HAD_BPGM-like"/>
    <property type="match status" value="1"/>
</dbReference>
<keyword evidence="2" id="KW-1185">Reference proteome</keyword>
<evidence type="ECO:0000313" key="1">
    <source>
        <dbReference type="EMBL" id="PWF46864.1"/>
    </source>
</evidence>
<dbReference type="PANTHER" id="PTHR43481:SF4">
    <property type="entry name" value="GLYCEROL-1-PHOSPHATE PHOSPHOHYDROLASE 1-RELATED"/>
    <property type="match status" value="1"/>
</dbReference>
<dbReference type="InterPro" id="IPR051806">
    <property type="entry name" value="HAD-like_SPP"/>
</dbReference>
<dbReference type="SUPFAM" id="SSF56784">
    <property type="entry name" value="HAD-like"/>
    <property type="match status" value="1"/>
</dbReference>
<dbReference type="InterPro" id="IPR006439">
    <property type="entry name" value="HAD-SF_hydro_IA"/>
</dbReference>
<dbReference type="NCBIfam" id="TIGR01509">
    <property type="entry name" value="HAD-SF-IA-v3"/>
    <property type="match status" value="1"/>
</dbReference>
<evidence type="ECO:0000313" key="2">
    <source>
        <dbReference type="Proteomes" id="UP000241421"/>
    </source>
</evidence>
<dbReference type="Proteomes" id="UP000241421">
    <property type="component" value="Unassembled WGS sequence"/>
</dbReference>
<dbReference type="AlphaFoldDB" id="A0A2U2HJ48"/>
<dbReference type="InterPro" id="IPR023198">
    <property type="entry name" value="PGP-like_dom2"/>
</dbReference>
<protein>
    <submittedName>
        <fullName evidence="1">Beta-phosphoglucomutase</fullName>
    </submittedName>
</protein>
<dbReference type="GO" id="GO:0050308">
    <property type="term" value="F:sugar-phosphatase activity"/>
    <property type="evidence" value="ECO:0007669"/>
    <property type="project" value="TreeGrafter"/>
</dbReference>
<sequence>MRDRSYDQYAALIFDMDGTLVDSGRLHELGWRATLAEYAIPVDHALMRSLVGVPTIGTLAILIRHFGCHVSASLDEMNRFKEAFVRGHMRQHVRPTALFDVVSRYHGIKPMAVGTGANTAEAREILRLCGFDGYFAHVVGADQVAEPKPAPETFLRCAALLDVPPGRCVVFEDAPLGLQAATSAGMACVDVLQVHGIGNNYFL</sequence>
<dbReference type="OrthoDB" id="5293434at2"/>
<name>A0A2U2HJ48_9BURK</name>
<dbReference type="Gene3D" id="1.10.150.240">
    <property type="entry name" value="Putative phosphatase, domain 2"/>
    <property type="match status" value="1"/>
</dbReference>
<organism evidence="1 2">
    <name type="scientific">Massilia glaciei</name>
    <dbReference type="NCBI Taxonomy" id="1524097"/>
    <lineage>
        <taxon>Bacteria</taxon>
        <taxon>Pseudomonadati</taxon>
        <taxon>Pseudomonadota</taxon>
        <taxon>Betaproteobacteria</taxon>
        <taxon>Burkholderiales</taxon>
        <taxon>Oxalobacteraceae</taxon>
        <taxon>Telluria group</taxon>
        <taxon>Massilia</taxon>
    </lineage>
</organism>